<evidence type="ECO:0000313" key="2">
    <source>
        <dbReference type="EMBL" id="MDQ0156073.1"/>
    </source>
</evidence>
<feature type="transmembrane region" description="Helical" evidence="1">
    <location>
        <begin position="44"/>
        <end position="67"/>
    </location>
</feature>
<keyword evidence="1" id="KW-1133">Transmembrane helix</keyword>
<dbReference type="EMBL" id="JAUSTU010000010">
    <property type="protein sequence ID" value="MDQ0156073.1"/>
    <property type="molecule type" value="Genomic_DNA"/>
</dbReference>
<sequence length="256" mass="28811">MSSFKGLYLKDLKISAATFFIGLVLLNVLTILSLGLKEYFDEPLIPAILFFIAVVAHVFYLPGMLFSSLQIEGQSQLWLHNPNRGAKLFLSKITAGMTFYLISILVTMLLARLSLSGLSVSNDYQGFSEMVRENLLIMGAGITLTSIYLSVWVLFYWSLYHSLKRIPIVNQIRWLVILFVWIVLSTIGSMIQNTSMMRVINEKGTFSVSIFDATVGQGSFSAEMAHINFATIGQYILITIIVFLVSVWLLERKVEV</sequence>
<protein>
    <recommendedName>
        <fullName evidence="4">ABC transporter permease</fullName>
    </recommendedName>
</protein>
<feature type="transmembrane region" description="Helical" evidence="1">
    <location>
        <begin position="135"/>
        <end position="160"/>
    </location>
</feature>
<name>A0ABT9V558_9BACL</name>
<feature type="transmembrane region" description="Helical" evidence="1">
    <location>
        <begin position="88"/>
        <end position="115"/>
    </location>
</feature>
<feature type="transmembrane region" description="Helical" evidence="1">
    <location>
        <begin position="12"/>
        <end position="32"/>
    </location>
</feature>
<keyword evidence="1" id="KW-0472">Membrane</keyword>
<feature type="transmembrane region" description="Helical" evidence="1">
    <location>
        <begin position="172"/>
        <end position="191"/>
    </location>
</feature>
<evidence type="ECO:0008006" key="4">
    <source>
        <dbReference type="Google" id="ProtNLM"/>
    </source>
</evidence>
<comment type="caution">
    <text evidence="2">The sequence shown here is derived from an EMBL/GenBank/DDBJ whole genome shotgun (WGS) entry which is preliminary data.</text>
</comment>
<dbReference type="RefSeq" id="WP_307150597.1">
    <property type="nucleotide sequence ID" value="NZ_JAUSTU010000010.1"/>
</dbReference>
<evidence type="ECO:0000256" key="1">
    <source>
        <dbReference type="SAM" id="Phobius"/>
    </source>
</evidence>
<evidence type="ECO:0000313" key="3">
    <source>
        <dbReference type="Proteomes" id="UP001231362"/>
    </source>
</evidence>
<reference evidence="2 3" key="1">
    <citation type="submission" date="2023-07" db="EMBL/GenBank/DDBJ databases">
        <title>Genomic Encyclopedia of Type Strains, Phase IV (KMG-IV): sequencing the most valuable type-strain genomes for metagenomic binning, comparative biology and taxonomic classification.</title>
        <authorList>
            <person name="Goeker M."/>
        </authorList>
    </citation>
    <scope>NUCLEOTIDE SEQUENCE [LARGE SCALE GENOMIC DNA]</scope>
    <source>
        <strain evidence="2 3">DSM 23948</strain>
    </source>
</reference>
<organism evidence="2 3">
    <name type="scientific">Anoxybacillus andreesenii</name>
    <dbReference type="NCBI Taxonomy" id="1325932"/>
    <lineage>
        <taxon>Bacteria</taxon>
        <taxon>Bacillati</taxon>
        <taxon>Bacillota</taxon>
        <taxon>Bacilli</taxon>
        <taxon>Bacillales</taxon>
        <taxon>Anoxybacillaceae</taxon>
        <taxon>Anoxybacillus</taxon>
    </lineage>
</organism>
<dbReference type="Proteomes" id="UP001231362">
    <property type="component" value="Unassembled WGS sequence"/>
</dbReference>
<keyword evidence="1" id="KW-0812">Transmembrane</keyword>
<proteinExistence type="predicted"/>
<keyword evidence="3" id="KW-1185">Reference proteome</keyword>
<feature type="transmembrane region" description="Helical" evidence="1">
    <location>
        <begin position="232"/>
        <end position="250"/>
    </location>
</feature>
<gene>
    <name evidence="2" type="ORF">J2S07_002391</name>
</gene>
<accession>A0ABT9V558</accession>